<dbReference type="PROSITE" id="PS51257">
    <property type="entry name" value="PROKAR_LIPOPROTEIN"/>
    <property type="match status" value="1"/>
</dbReference>
<dbReference type="Pfam" id="PF25944">
    <property type="entry name" value="Beta-barrel_RND"/>
    <property type="match status" value="1"/>
</dbReference>
<dbReference type="InterPro" id="IPR058627">
    <property type="entry name" value="MdtA-like_C"/>
</dbReference>
<gene>
    <name evidence="7" type="ORF">HH304_02670</name>
</gene>
<evidence type="ECO:0000313" key="8">
    <source>
        <dbReference type="Proteomes" id="UP000559010"/>
    </source>
</evidence>
<dbReference type="GO" id="GO:0005886">
    <property type="term" value="C:plasma membrane"/>
    <property type="evidence" value="ECO:0007669"/>
    <property type="project" value="TreeGrafter"/>
</dbReference>
<name>A0A848IU82_9BACT</name>
<comment type="subcellular location">
    <subcellularLocation>
        <location evidence="1">Cell envelope</location>
    </subcellularLocation>
</comment>
<evidence type="ECO:0000259" key="6">
    <source>
        <dbReference type="Pfam" id="PF25967"/>
    </source>
</evidence>
<dbReference type="Gene3D" id="2.40.420.20">
    <property type="match status" value="1"/>
</dbReference>
<feature type="domain" description="Multidrug resistance protein MdtA-like barrel-sandwich hybrid" evidence="4">
    <location>
        <begin position="55"/>
        <end position="186"/>
    </location>
</feature>
<protein>
    <submittedName>
        <fullName evidence="7">Efflux RND transporter periplasmic adaptor subunit</fullName>
    </submittedName>
</protein>
<evidence type="ECO:0000313" key="7">
    <source>
        <dbReference type="EMBL" id="NMM47286.1"/>
    </source>
</evidence>
<keyword evidence="8" id="KW-1185">Reference proteome</keyword>
<dbReference type="PANTHER" id="PTHR30158:SF23">
    <property type="entry name" value="MULTIDRUG RESISTANCE PROTEIN MEXA"/>
    <property type="match status" value="1"/>
</dbReference>
<dbReference type="GO" id="GO:0022857">
    <property type="term" value="F:transmembrane transporter activity"/>
    <property type="evidence" value="ECO:0007669"/>
    <property type="project" value="InterPro"/>
</dbReference>
<dbReference type="Gene3D" id="2.40.30.170">
    <property type="match status" value="1"/>
</dbReference>
<dbReference type="Gene3D" id="2.40.50.100">
    <property type="match status" value="1"/>
</dbReference>
<feature type="domain" description="Multidrug resistance protein MdtA-like alpha-helical hairpin" evidence="3">
    <location>
        <begin position="96"/>
        <end position="162"/>
    </location>
</feature>
<dbReference type="GO" id="GO:0046677">
    <property type="term" value="P:response to antibiotic"/>
    <property type="evidence" value="ECO:0007669"/>
    <property type="project" value="TreeGrafter"/>
</dbReference>
<dbReference type="GO" id="GO:0030313">
    <property type="term" value="C:cell envelope"/>
    <property type="evidence" value="ECO:0007669"/>
    <property type="project" value="UniProtKB-SubCell"/>
</dbReference>
<dbReference type="InterPro" id="IPR006143">
    <property type="entry name" value="RND_pump_MFP"/>
</dbReference>
<dbReference type="Pfam" id="PF25876">
    <property type="entry name" value="HH_MFP_RND"/>
    <property type="match status" value="1"/>
</dbReference>
<evidence type="ECO:0000259" key="4">
    <source>
        <dbReference type="Pfam" id="PF25917"/>
    </source>
</evidence>
<dbReference type="EMBL" id="JABBNU010000002">
    <property type="protein sequence ID" value="NMM47286.1"/>
    <property type="molecule type" value="Genomic_DNA"/>
</dbReference>
<feature type="domain" description="Multidrug resistance protein MdtA-like beta-barrel" evidence="5">
    <location>
        <begin position="200"/>
        <end position="289"/>
    </location>
</feature>
<feature type="domain" description="Multidrug resistance protein MdtA-like C-terminal permuted SH3" evidence="6">
    <location>
        <begin position="293"/>
        <end position="354"/>
    </location>
</feature>
<sequence length="375" mass="41519">MKYLFYIAIIFLTSCTKKPPPQQMILEIPVIEVSSDSVNLEQEFVGQVYGKKDIPIRSRVSGFLDGIHFKEGFPVKKGQLLYTIDAQPFKESLIGAQSELAAARTMLVKAENDLERIQPLADMDAVSKKELDAAIASKDAAQSNLNAVKAKVNMEEINLGYTKITSPIDGIIGKTNAKEGEFIGNSPGSTNLNTVSKIDTIHVEFFLTESDYLKIIYELEKNNQKRSKAKVPLQLVLADGSIFPYKGEVNFINREVDASTGAILIQAAFPNPNRVIRPGQFAKIRATVTSQSNALLIPQRTVSELQGRFSVWKLNPDNTVTQQQIEILAPYRDYFVVKSGLKKGDKIVLDGIQKVSDGMTISPKIMTFESKVKSN</sequence>
<dbReference type="InterPro" id="IPR058626">
    <property type="entry name" value="MdtA-like_b-barrel"/>
</dbReference>
<organism evidence="7 8">
    <name type="scientific">Marinigracilibium pacificum</name>
    <dbReference type="NCBI Taxonomy" id="2729599"/>
    <lineage>
        <taxon>Bacteria</taxon>
        <taxon>Pseudomonadati</taxon>
        <taxon>Bacteroidota</taxon>
        <taxon>Cytophagia</taxon>
        <taxon>Cytophagales</taxon>
        <taxon>Flammeovirgaceae</taxon>
        <taxon>Marinigracilibium</taxon>
    </lineage>
</organism>
<comment type="caution">
    <text evidence="7">The sequence shown here is derived from an EMBL/GenBank/DDBJ whole genome shotgun (WGS) entry which is preliminary data.</text>
</comment>
<dbReference type="Proteomes" id="UP000559010">
    <property type="component" value="Unassembled WGS sequence"/>
</dbReference>
<evidence type="ECO:0000256" key="2">
    <source>
        <dbReference type="ARBA" id="ARBA00009477"/>
    </source>
</evidence>
<proteinExistence type="inferred from homology"/>
<reference evidence="7 8" key="1">
    <citation type="submission" date="2020-04" db="EMBL/GenBank/DDBJ databases">
        <title>Flammeovirgaceae bacterium KN852 isolated from deep sea.</title>
        <authorList>
            <person name="Zhang D.-C."/>
        </authorList>
    </citation>
    <scope>NUCLEOTIDE SEQUENCE [LARGE SCALE GENOMIC DNA]</scope>
    <source>
        <strain evidence="7 8">KN852</strain>
    </source>
</reference>
<accession>A0A848IU82</accession>
<dbReference type="SUPFAM" id="SSF111369">
    <property type="entry name" value="HlyD-like secretion proteins"/>
    <property type="match status" value="1"/>
</dbReference>
<comment type="similarity">
    <text evidence="2">Belongs to the membrane fusion protein (MFP) (TC 8.A.1) family.</text>
</comment>
<dbReference type="AlphaFoldDB" id="A0A848IU82"/>
<dbReference type="InterPro" id="IPR058625">
    <property type="entry name" value="MdtA-like_BSH"/>
</dbReference>
<evidence type="ECO:0000259" key="3">
    <source>
        <dbReference type="Pfam" id="PF25876"/>
    </source>
</evidence>
<evidence type="ECO:0000256" key="1">
    <source>
        <dbReference type="ARBA" id="ARBA00004196"/>
    </source>
</evidence>
<dbReference type="Pfam" id="PF25967">
    <property type="entry name" value="RND-MFP_C"/>
    <property type="match status" value="1"/>
</dbReference>
<evidence type="ECO:0000259" key="5">
    <source>
        <dbReference type="Pfam" id="PF25944"/>
    </source>
</evidence>
<dbReference type="RefSeq" id="WP_169677918.1">
    <property type="nucleotide sequence ID" value="NZ_JABBNU010000002.1"/>
</dbReference>
<dbReference type="InterPro" id="IPR058624">
    <property type="entry name" value="MdtA-like_HH"/>
</dbReference>
<dbReference type="NCBIfam" id="TIGR01730">
    <property type="entry name" value="RND_mfp"/>
    <property type="match status" value="1"/>
</dbReference>
<dbReference type="Pfam" id="PF25917">
    <property type="entry name" value="BSH_RND"/>
    <property type="match status" value="1"/>
</dbReference>
<dbReference type="Gene3D" id="1.10.287.470">
    <property type="entry name" value="Helix hairpin bin"/>
    <property type="match status" value="1"/>
</dbReference>
<dbReference type="PANTHER" id="PTHR30158">
    <property type="entry name" value="ACRA/E-RELATED COMPONENT OF DRUG EFFLUX TRANSPORTER"/>
    <property type="match status" value="1"/>
</dbReference>